<evidence type="ECO:0000256" key="5">
    <source>
        <dbReference type="ARBA" id="ARBA00023242"/>
    </source>
</evidence>
<keyword evidence="3 7" id="KW-0853">WD repeat</keyword>
<dbReference type="SMART" id="SM00320">
    <property type="entry name" value="WD40"/>
    <property type="match status" value="5"/>
</dbReference>
<dbReference type="PROSITE" id="PS50082">
    <property type="entry name" value="WD_REPEATS_2"/>
    <property type="match status" value="1"/>
</dbReference>
<feature type="region of interest" description="Disordered" evidence="8">
    <location>
        <begin position="123"/>
        <end position="150"/>
    </location>
</feature>
<organism evidence="9 10">
    <name type="scientific">Furculomyces boomerangus</name>
    <dbReference type="NCBI Taxonomy" id="61424"/>
    <lineage>
        <taxon>Eukaryota</taxon>
        <taxon>Fungi</taxon>
        <taxon>Fungi incertae sedis</taxon>
        <taxon>Zoopagomycota</taxon>
        <taxon>Kickxellomycotina</taxon>
        <taxon>Harpellomycetes</taxon>
        <taxon>Harpellales</taxon>
        <taxon>Harpellaceae</taxon>
        <taxon>Furculomyces</taxon>
    </lineage>
</organism>
<dbReference type="AlphaFoldDB" id="A0A2T9Y6I4"/>
<dbReference type="InterPro" id="IPR001680">
    <property type="entry name" value="WD40_rpt"/>
</dbReference>
<keyword evidence="2" id="KW-0698">rRNA processing</keyword>
<dbReference type="OrthoDB" id="1935146at2759"/>
<feature type="compositionally biased region" description="Basic and acidic residues" evidence="8">
    <location>
        <begin position="212"/>
        <end position="221"/>
    </location>
</feature>
<dbReference type="SUPFAM" id="SSF50978">
    <property type="entry name" value="WD40 repeat-like"/>
    <property type="match status" value="1"/>
</dbReference>
<feature type="compositionally biased region" description="Low complexity" evidence="8">
    <location>
        <begin position="67"/>
        <end position="81"/>
    </location>
</feature>
<dbReference type="PROSITE" id="PS00678">
    <property type="entry name" value="WD_REPEATS_1"/>
    <property type="match status" value="1"/>
</dbReference>
<dbReference type="PANTHER" id="PTHR18359:SF0">
    <property type="entry name" value="U3 SMALL NUCLEOLAR RNA-ASSOCIATED PROTEIN 18 HOMOLOG"/>
    <property type="match status" value="1"/>
</dbReference>
<sequence>MAPIKNKSSKSASDTKNKTMKNNDTVLKKNQPKERVKIGKKRKAAPKTQDELALEKLLFGSDKIVLPPNNYNSSENPPKNNLHASKEKTVEDEATDFFAIDTEKTESELMDDLFVLDTIPEVEQNVEEKAEPNDDTNSTKKKKNKTNKPLLWTDENTENLTVDLVSKSITKKLRKTENESELAGKEYERRLREQFKKINPIPTWATKANKSKGKDQPSHSDSDDDIEKENRNSNKSIYENDNYLQDIDEFLLNSKSMQRKRNKPIESGTIDILRVKNANQMDPSESVIQQVEFHPRSNVLMVAGNDRRLGLFEVDGKKNNKIQTVFFKDMPIMNAQFINNSDEILATGRRPYFYSFNIQQGTVTRHNNVLLGDNTNSFEKFKVSKDGKFIAITSKSSQILLLDSKSKRLVSTFNMNGTLRDVCFSTNSSYMYSIGIDSDVYMWDLRSSMCVNKWKANEIYKPTCISLSSDDKLMGIGDYSGIVNMFDVSNTNSLAEQTMSSPIKAINNLTTPVSNIEFNFDNQLMAIYSRKKRDTFKLVHTASKTVFDNWPTQNTPLGYAQCVNFSPNGGYMAIGNDKGKVLLYRIGYYPHY</sequence>
<comment type="caution">
    <text evidence="9">The sequence shown here is derived from an EMBL/GenBank/DDBJ whole genome shotgun (WGS) entry which is preliminary data.</text>
</comment>
<feature type="region of interest" description="Disordered" evidence="8">
    <location>
        <begin position="64"/>
        <end position="90"/>
    </location>
</feature>
<evidence type="ECO:0000313" key="10">
    <source>
        <dbReference type="Proteomes" id="UP000245699"/>
    </source>
</evidence>
<feature type="region of interest" description="Disordered" evidence="8">
    <location>
        <begin position="1"/>
        <end position="50"/>
    </location>
</feature>
<keyword evidence="4" id="KW-0677">Repeat</keyword>
<protein>
    <submittedName>
        <fullName evidence="9">Uncharacterized protein</fullName>
    </submittedName>
</protein>
<gene>
    <name evidence="9" type="ORF">BB559_005828</name>
</gene>
<dbReference type="GO" id="GO:0034388">
    <property type="term" value="C:Pwp2p-containing subcomplex of 90S preribosome"/>
    <property type="evidence" value="ECO:0007669"/>
    <property type="project" value="TreeGrafter"/>
</dbReference>
<evidence type="ECO:0000256" key="2">
    <source>
        <dbReference type="ARBA" id="ARBA00022552"/>
    </source>
</evidence>
<evidence type="ECO:0000256" key="7">
    <source>
        <dbReference type="PROSITE-ProRule" id="PRU00221"/>
    </source>
</evidence>
<feature type="compositionally biased region" description="Polar residues" evidence="8">
    <location>
        <begin position="9"/>
        <end position="25"/>
    </location>
</feature>
<dbReference type="PANTHER" id="PTHR18359">
    <property type="entry name" value="WD-REPEAT PROTEIN-RELATED"/>
    <property type="match status" value="1"/>
</dbReference>
<name>A0A2T9Y6I4_9FUNG</name>
<dbReference type="EMBL" id="MBFT01000679">
    <property type="protein sequence ID" value="PVU87915.1"/>
    <property type="molecule type" value="Genomic_DNA"/>
</dbReference>
<dbReference type="GO" id="GO:0032040">
    <property type="term" value="C:small-subunit processome"/>
    <property type="evidence" value="ECO:0007669"/>
    <property type="project" value="TreeGrafter"/>
</dbReference>
<dbReference type="Pfam" id="PF00400">
    <property type="entry name" value="WD40"/>
    <property type="match status" value="1"/>
</dbReference>
<dbReference type="InterPro" id="IPR036322">
    <property type="entry name" value="WD40_repeat_dom_sf"/>
</dbReference>
<dbReference type="InterPro" id="IPR015943">
    <property type="entry name" value="WD40/YVTN_repeat-like_dom_sf"/>
</dbReference>
<dbReference type="Gene3D" id="2.130.10.10">
    <property type="entry name" value="YVTN repeat-like/Quinoprotein amine dehydrogenase"/>
    <property type="match status" value="1"/>
</dbReference>
<evidence type="ECO:0000256" key="4">
    <source>
        <dbReference type="ARBA" id="ARBA00022737"/>
    </source>
</evidence>
<proteinExistence type="inferred from homology"/>
<dbReference type="Proteomes" id="UP000245699">
    <property type="component" value="Unassembled WGS sequence"/>
</dbReference>
<dbReference type="GO" id="GO:0006364">
    <property type="term" value="P:rRNA processing"/>
    <property type="evidence" value="ECO:0007669"/>
    <property type="project" value="UniProtKB-KW"/>
</dbReference>
<feature type="region of interest" description="Disordered" evidence="8">
    <location>
        <begin position="198"/>
        <end position="239"/>
    </location>
</feature>
<reference evidence="9 10" key="1">
    <citation type="journal article" date="2018" name="MBio">
        <title>Comparative Genomics Reveals the Core Gene Toolbox for the Fungus-Insect Symbiosis.</title>
        <authorList>
            <person name="Wang Y."/>
            <person name="Stata M."/>
            <person name="Wang W."/>
            <person name="Stajich J.E."/>
            <person name="White M.M."/>
            <person name="Moncalvo J.M."/>
        </authorList>
    </citation>
    <scope>NUCLEOTIDE SEQUENCE [LARGE SCALE GENOMIC DNA]</scope>
    <source>
        <strain evidence="9 10">AUS-77-4</strain>
    </source>
</reference>
<evidence type="ECO:0000256" key="1">
    <source>
        <dbReference type="ARBA" id="ARBA00004604"/>
    </source>
</evidence>
<dbReference type="InterPro" id="IPR019775">
    <property type="entry name" value="WD40_repeat_CS"/>
</dbReference>
<feature type="repeat" description="WD" evidence="7">
    <location>
        <begin position="412"/>
        <end position="453"/>
    </location>
</feature>
<comment type="similarity">
    <text evidence="6">Belongs to the WD repeat UTP18 family.</text>
</comment>
<evidence type="ECO:0000256" key="3">
    <source>
        <dbReference type="ARBA" id="ARBA00022574"/>
    </source>
</evidence>
<comment type="subcellular location">
    <subcellularLocation>
        <location evidence="1">Nucleus</location>
        <location evidence="1">Nucleolus</location>
    </subcellularLocation>
</comment>
<evidence type="ECO:0000256" key="8">
    <source>
        <dbReference type="SAM" id="MobiDB-lite"/>
    </source>
</evidence>
<evidence type="ECO:0000256" key="6">
    <source>
        <dbReference type="ARBA" id="ARBA00025767"/>
    </source>
</evidence>
<accession>A0A2T9Y6I4</accession>
<evidence type="ECO:0000313" key="9">
    <source>
        <dbReference type="EMBL" id="PVU87915.1"/>
    </source>
</evidence>
<dbReference type="InterPro" id="IPR045161">
    <property type="entry name" value="Utp18"/>
</dbReference>
<keyword evidence="10" id="KW-1185">Reference proteome</keyword>
<dbReference type="STRING" id="61424.A0A2T9Y6I4"/>
<keyword evidence="5" id="KW-0539">Nucleus</keyword>